<name>A0ABV3SNB0_9HYPH</name>
<comment type="caution">
    <text evidence="1">The sequence shown here is derived from an EMBL/GenBank/DDBJ whole genome shotgun (WGS) entry which is preliminary data.</text>
</comment>
<dbReference type="RefSeq" id="WP_367956071.1">
    <property type="nucleotide sequence ID" value="NZ_JBDPGJ010000005.1"/>
</dbReference>
<evidence type="ECO:0000313" key="2">
    <source>
        <dbReference type="Proteomes" id="UP001556692"/>
    </source>
</evidence>
<evidence type="ECO:0000313" key="1">
    <source>
        <dbReference type="EMBL" id="MEX0408199.1"/>
    </source>
</evidence>
<protein>
    <submittedName>
        <fullName evidence="1">Uncharacterized protein</fullName>
    </submittedName>
</protein>
<dbReference type="EMBL" id="JBDPGJ010000005">
    <property type="protein sequence ID" value="MEX0408199.1"/>
    <property type="molecule type" value="Genomic_DNA"/>
</dbReference>
<proteinExistence type="predicted"/>
<gene>
    <name evidence="1" type="ORF">ABGN05_21285</name>
</gene>
<accession>A0ABV3SNB0</accession>
<organism evidence="1 2">
    <name type="scientific">Aquibium pacificus</name>
    <dbReference type="NCBI Taxonomy" id="3153579"/>
    <lineage>
        <taxon>Bacteria</taxon>
        <taxon>Pseudomonadati</taxon>
        <taxon>Pseudomonadota</taxon>
        <taxon>Alphaproteobacteria</taxon>
        <taxon>Hyphomicrobiales</taxon>
        <taxon>Phyllobacteriaceae</taxon>
        <taxon>Aquibium</taxon>
    </lineage>
</organism>
<reference evidence="1 2" key="1">
    <citation type="submission" date="2024-05" db="EMBL/GenBank/DDBJ databases">
        <authorList>
            <person name="Jiang F."/>
        </authorList>
    </citation>
    <scope>NUCLEOTIDE SEQUENCE [LARGE SCALE GENOMIC DNA]</scope>
    <source>
        <strain evidence="1 2">LZ166</strain>
    </source>
</reference>
<sequence>MNSPISHDRAGRLVFATTIEKLNPKITTIRVTMADLRASMGVLLLRSRFRTIALNRS</sequence>
<dbReference type="Proteomes" id="UP001556692">
    <property type="component" value="Unassembled WGS sequence"/>
</dbReference>
<keyword evidence="2" id="KW-1185">Reference proteome</keyword>